<dbReference type="AlphaFoldDB" id="E6ZSP3"/>
<dbReference type="EMBL" id="FQ311441">
    <property type="protein sequence ID" value="CBQ70250.1"/>
    <property type="molecule type" value="Genomic_DNA"/>
</dbReference>
<feature type="compositionally biased region" description="Acidic residues" evidence="4">
    <location>
        <begin position="205"/>
        <end position="214"/>
    </location>
</feature>
<evidence type="ECO:0000256" key="4">
    <source>
        <dbReference type="SAM" id="MobiDB-lite"/>
    </source>
</evidence>
<feature type="compositionally biased region" description="Basic and acidic residues" evidence="4">
    <location>
        <begin position="194"/>
        <end position="204"/>
    </location>
</feature>
<accession>E6ZSP3</accession>
<dbReference type="VEuPathDB" id="FungiDB:sr12148"/>
<keyword evidence="3" id="KW-0175">Coiled coil</keyword>
<feature type="compositionally biased region" description="Acidic residues" evidence="4">
    <location>
        <begin position="245"/>
        <end position="256"/>
    </location>
</feature>
<dbReference type="OrthoDB" id="205166at2759"/>
<dbReference type="InterPro" id="IPR008501">
    <property type="entry name" value="THOC7/Mft1"/>
</dbReference>
<reference evidence="5 6" key="1">
    <citation type="journal article" date="2010" name="Science">
        <title>Pathogenicity determinants in smut fungi revealed by genome comparison.</title>
        <authorList>
            <person name="Schirawski J."/>
            <person name="Mannhaupt G."/>
            <person name="Muench K."/>
            <person name="Brefort T."/>
            <person name="Schipper K."/>
            <person name="Doehlemann G."/>
            <person name="Di Stasio M."/>
            <person name="Roessel N."/>
            <person name="Mendoza-Mendoza A."/>
            <person name="Pester D."/>
            <person name="Mueller O."/>
            <person name="Winterberg B."/>
            <person name="Meyer E."/>
            <person name="Ghareeb H."/>
            <person name="Wollenberg T."/>
            <person name="Muensterkoetter M."/>
            <person name="Wong P."/>
            <person name="Walter M."/>
            <person name="Stukenbrock E."/>
            <person name="Gueldener U."/>
            <person name="Kahmann R."/>
        </authorList>
    </citation>
    <scope>NUCLEOTIDE SEQUENCE [LARGE SCALE GENOMIC DNA]</scope>
    <source>
        <strain evidence="6">SRZ2</strain>
    </source>
</reference>
<evidence type="ECO:0000256" key="1">
    <source>
        <dbReference type="ARBA" id="ARBA00004123"/>
    </source>
</evidence>
<gene>
    <name evidence="5" type="ORF">sr12148</name>
</gene>
<keyword evidence="6" id="KW-1185">Reference proteome</keyword>
<organism evidence="5 6">
    <name type="scientific">Sporisorium reilianum (strain SRZ2)</name>
    <name type="common">Maize head smut fungus</name>
    <dbReference type="NCBI Taxonomy" id="999809"/>
    <lineage>
        <taxon>Eukaryota</taxon>
        <taxon>Fungi</taxon>
        <taxon>Dikarya</taxon>
        <taxon>Basidiomycota</taxon>
        <taxon>Ustilaginomycotina</taxon>
        <taxon>Ustilaginomycetes</taxon>
        <taxon>Ustilaginales</taxon>
        <taxon>Ustilaginaceae</taxon>
        <taxon>Sporisorium</taxon>
    </lineage>
</organism>
<proteinExistence type="predicted"/>
<dbReference type="HOGENOM" id="CLU_746381_0_0_1"/>
<feature type="compositionally biased region" description="Acidic residues" evidence="4">
    <location>
        <begin position="342"/>
        <end position="353"/>
    </location>
</feature>
<dbReference type="eggNOG" id="ENOG502S942">
    <property type="taxonomic scope" value="Eukaryota"/>
</dbReference>
<evidence type="ECO:0000313" key="5">
    <source>
        <dbReference type="EMBL" id="CBQ70250.1"/>
    </source>
</evidence>
<dbReference type="Pfam" id="PF05615">
    <property type="entry name" value="THOC7"/>
    <property type="match status" value="1"/>
</dbReference>
<evidence type="ECO:0008006" key="7">
    <source>
        <dbReference type="Google" id="ProtNLM"/>
    </source>
</evidence>
<keyword evidence="2" id="KW-0539">Nucleus</keyword>
<evidence type="ECO:0000256" key="2">
    <source>
        <dbReference type="ARBA" id="ARBA00023242"/>
    </source>
</evidence>
<name>E6ZSP3_SPORE</name>
<feature type="compositionally biased region" description="Low complexity" evidence="4">
    <location>
        <begin position="319"/>
        <end position="328"/>
    </location>
</feature>
<dbReference type="GO" id="GO:0000445">
    <property type="term" value="C:THO complex part of transcription export complex"/>
    <property type="evidence" value="ECO:0007669"/>
    <property type="project" value="InterPro"/>
</dbReference>
<feature type="coiled-coil region" evidence="3">
    <location>
        <begin position="91"/>
        <end position="158"/>
    </location>
</feature>
<evidence type="ECO:0000313" key="6">
    <source>
        <dbReference type="Proteomes" id="UP000008867"/>
    </source>
</evidence>
<comment type="subcellular location">
    <subcellularLocation>
        <location evidence="1">Nucleus</location>
    </subcellularLocation>
</comment>
<feature type="region of interest" description="Disordered" evidence="4">
    <location>
        <begin position="194"/>
        <end position="375"/>
    </location>
</feature>
<sequence length="375" mass="40251">MASSSRAHLQPLTSEQQESIIKQRMQVDERTLRRLVKKLTLLLSSKDAESVCSARLSFKADLEALRIQLLRLSSTAHGTCRVEIASYAQELSEIEAEQHETQGRIDALKQKLQDVRRERKNKLEYDVVAGEIVKLPTRMELEASLARLGEQLQGVKAEREKYVDMSRDAAQRMGVVVGGLDALRNDVGFEVGERERREVERADGDADGDADGEAGDAAAAGAAHGDEASESGGARKGRSGKPSDEPEEGEEEEGEDNTALSRSGSSTPRRPAALEADSSTAPALNPSAPTFQPAGTTSTRRKRDSTAVTASDEEGEVGDGSSSAAAASNSTTPRKRQRTEEGEVASEDEEEEGSIQPAVAALPRSGARGGAKRRR</sequence>
<dbReference type="Proteomes" id="UP000008867">
    <property type="component" value="Chromosome 2"/>
</dbReference>
<evidence type="ECO:0000256" key="3">
    <source>
        <dbReference type="SAM" id="Coils"/>
    </source>
</evidence>
<dbReference type="GO" id="GO:0006397">
    <property type="term" value="P:mRNA processing"/>
    <property type="evidence" value="ECO:0007669"/>
    <property type="project" value="InterPro"/>
</dbReference>
<feature type="compositionally biased region" description="Polar residues" evidence="4">
    <location>
        <begin position="277"/>
        <end position="298"/>
    </location>
</feature>
<protein>
    <recommendedName>
        <fullName evidence="7">THO complex subunit 7</fullName>
    </recommendedName>
</protein>
<feature type="compositionally biased region" description="Polar residues" evidence="4">
    <location>
        <begin position="258"/>
        <end position="268"/>
    </location>
</feature>